<reference evidence="6" key="1">
    <citation type="journal article" date="2021" name="Proc. Natl. Acad. Sci. U.S.A.">
        <title>A Catalog of Tens of Thousands of Viruses from Human Metagenomes Reveals Hidden Associations with Chronic Diseases.</title>
        <authorList>
            <person name="Tisza M.J."/>
            <person name="Buck C.B."/>
        </authorList>
    </citation>
    <scope>NUCLEOTIDE SEQUENCE</scope>
    <source>
        <strain evidence="6">CtG7D9</strain>
    </source>
</reference>
<accession>A0A8S5MCF9</accession>
<evidence type="ECO:0000313" key="6">
    <source>
        <dbReference type="EMBL" id="DAD79775.1"/>
    </source>
</evidence>
<keyword evidence="4" id="KW-0812">Transmembrane</keyword>
<dbReference type="GO" id="GO:0098003">
    <property type="term" value="P:viral tail assembly"/>
    <property type="evidence" value="ECO:0007669"/>
    <property type="project" value="UniProtKB-KW"/>
</dbReference>
<evidence type="ECO:0000256" key="1">
    <source>
        <dbReference type="ARBA" id="ARBA00022465"/>
    </source>
</evidence>
<dbReference type="Pfam" id="PF10145">
    <property type="entry name" value="PhageMin_Tail"/>
    <property type="match status" value="1"/>
</dbReference>
<dbReference type="NCBIfam" id="TIGR01760">
    <property type="entry name" value="tape_meas_TP901"/>
    <property type="match status" value="1"/>
</dbReference>
<dbReference type="PANTHER" id="PTHR37813:SF1">
    <property type="entry name" value="FELS-2 PROPHAGE PROTEIN"/>
    <property type="match status" value="1"/>
</dbReference>
<organism evidence="6">
    <name type="scientific">Siphoviridae sp. ctG7D9</name>
    <dbReference type="NCBI Taxonomy" id="2826218"/>
    <lineage>
        <taxon>Viruses</taxon>
        <taxon>Duplodnaviria</taxon>
        <taxon>Heunggongvirae</taxon>
        <taxon>Uroviricota</taxon>
        <taxon>Caudoviricetes</taxon>
    </lineage>
</organism>
<evidence type="ECO:0000256" key="4">
    <source>
        <dbReference type="SAM" id="Phobius"/>
    </source>
</evidence>
<dbReference type="PANTHER" id="PTHR37813">
    <property type="entry name" value="FELS-2 PROPHAGE PROTEIN"/>
    <property type="match status" value="1"/>
</dbReference>
<proteinExistence type="predicted"/>
<feature type="domain" description="Phage tail tape measure protein" evidence="5">
    <location>
        <begin position="99"/>
        <end position="296"/>
    </location>
</feature>
<protein>
    <submittedName>
        <fullName evidence="6">Minor tail protein</fullName>
    </submittedName>
</protein>
<keyword evidence="3" id="KW-0175">Coiled coil</keyword>
<keyword evidence="4" id="KW-0472">Membrane</keyword>
<evidence type="ECO:0000259" key="5">
    <source>
        <dbReference type="Pfam" id="PF10145"/>
    </source>
</evidence>
<keyword evidence="1" id="KW-1245">Viral tail assembly</keyword>
<evidence type="ECO:0000256" key="3">
    <source>
        <dbReference type="SAM" id="Coils"/>
    </source>
</evidence>
<keyword evidence="2" id="KW-1188">Viral release from host cell</keyword>
<evidence type="ECO:0000256" key="2">
    <source>
        <dbReference type="ARBA" id="ARBA00022612"/>
    </source>
</evidence>
<feature type="coiled-coil region" evidence="3">
    <location>
        <begin position="10"/>
        <end position="44"/>
    </location>
</feature>
<feature type="transmembrane region" description="Helical" evidence="4">
    <location>
        <begin position="477"/>
        <end position="495"/>
    </location>
</feature>
<name>A0A8S5MCF9_9CAUD</name>
<feature type="transmembrane region" description="Helical" evidence="4">
    <location>
        <begin position="388"/>
        <end position="413"/>
    </location>
</feature>
<dbReference type="EMBL" id="BK014872">
    <property type="protein sequence ID" value="DAD79775.1"/>
    <property type="molecule type" value="Genomic_DNA"/>
</dbReference>
<keyword evidence="4" id="KW-1133">Transmembrane helix</keyword>
<sequence length="1104" mass="119924">MANTDLGTIVAHLRLDLEEFNSGLNEAQQQLQLTTDDMSHLSQAGSMMQGLGAAITAGVTVPVVAFGKSAVEATQTFNASMSKTGALMGATESEMNQLRDAAKEYGATTQFSATQCSDALGYMALAGWDANQSVSALPGVLNMAAASGMDLAQASDLVTDYLSAFGMEASQAGEMADVLSYAQAKSNTTTDALGEAFKNCAANAHAAGMDLQTTTALLAQLANQGLKGSEAGTALTAVMRDMTAKMKNGAIQIGKTKVQVQDANGNYRDMIDILADVESATHGMGKAERAAALQSTFTSDSIKGLNLLLNAGSGSARDFRDQLKDCGGSAEEMAKKMNDNLQGDILACQSAFESMQIAVGEKLDPVLRKAVQTLTKLFSAFGKLPAPVLQVIMVLAGVLAVLGPLLLIVGTFFKQLQQIREGLEMLRAFREAGGFVRVFQLSIQMAQATCTRFVGVITGTVIPALQSLWAFMLANPIVLVIAAIAALIAIFTYLWNHCEGFRNFWENLIDNMIDAASRISPALGATVKGIIQVFEGLINVVQTIFKGIKDIIMDIFSGDFDKVGEDFNKMISQLGVNFGEVFDGIKNIARNAIDGLYDLMIAGLGKMFDPIINWGMSINGHLGDVFIDIYGIFEDWFKLIKDIVKDNLRIIGDLFSGDWQKAAEDVGLFFQHLGDNIGNIFNGIKLTIQDAFLAIGSAISQTAQKIWGNVTNWFSTKTSQLGNFFTNMFNSIVSFLQSIPDRVLYMLSFLAGVVARGLYEIWNFVTVTIPQWIAQLGVWLSELPGKFSNWLQQTYARVSDWASQMWSKAQQTGQQFVANCIQFIQTLPSRIWTWLVNTYNKVTTWASQMWEKAKHAGVEFVKRVETSIHTLPSRVWTWLTNTVQKAVAFAQQFAAKGQKAAIDFKNKIINGVKSIPGRMKSIGKQIVQGIWSGITGMGSWLKGKISGWANTVVQGFKAGFNIHSPSKRMAKEVGKFLPPGLVVGVKMTADKALKDIRKFTNQVMQAAQLGDFANSYQIDTGNLSTTNITNQTGTIAAINDLKRVVQQQNNNIDYNKLKDCFVEGAKTVDGTIVMDNTVVGKKVAEPVRSTNKLVLERLNRLEGI</sequence>
<dbReference type="InterPro" id="IPR010090">
    <property type="entry name" value="Phage_tape_meas"/>
</dbReference>